<sequence length="383" mass="43300">MIIMPTVQAEVLDDLEFSGFARIVAGYIDDEHAEFNGYENKVSLNQQSLIGLQVDYQIIDNLSATAQVIGRTGDDNDSGIEWLYLTYAPTKALRLKLGRQRTPVFSYSDFSDVGFAYNWVSLPQQVYQQFLFPNFDGLHANYEHIGENVSLSVEAYFGEIDRKYMFQGDSLNVNVDNIHGIVSTLGYESWTLRASYHRGDVDVTQQELSDFSDILRGVGFTQSADSLTNVGEAEFYQLSAFYEDLDYFFRSEVTRLRTELFLAPDSNGYFVSGGLNFSPFSIYASVSRDTNKYSASVSEIPIGANAQLDQLAFGYQEIVSLIGSNSTVSYSIGGRWDYRDNLAFKAQATLLKERDGYHGLFTYRDQTFDGKAMFYQLALEWVF</sequence>
<evidence type="ECO:0008006" key="3">
    <source>
        <dbReference type="Google" id="ProtNLM"/>
    </source>
</evidence>
<accession>K6Z348</accession>
<reference evidence="1 2" key="1">
    <citation type="journal article" date="2017" name="Antonie Van Leeuwenhoek">
        <title>Rhizobium rhizosphaerae sp. nov., a novel species isolated from rice rhizosphere.</title>
        <authorList>
            <person name="Zhao J.J."/>
            <person name="Zhang J."/>
            <person name="Zhang R.J."/>
            <person name="Zhang C.W."/>
            <person name="Yin H.Q."/>
            <person name="Zhang X.X."/>
        </authorList>
    </citation>
    <scope>NUCLEOTIDE SEQUENCE [LARGE SCALE GENOMIC DNA]</scope>
    <source>
        <strain evidence="1 2">KMM 241</strain>
    </source>
</reference>
<dbReference type="eggNOG" id="COG3203">
    <property type="taxonomic scope" value="Bacteria"/>
</dbReference>
<protein>
    <recommendedName>
        <fullName evidence="3">Porin domain-containing protein</fullName>
    </recommendedName>
</protein>
<organism evidence="1 2">
    <name type="scientific">Paraglaciecola mesophila KMM 241</name>
    <dbReference type="NCBI Taxonomy" id="1128912"/>
    <lineage>
        <taxon>Bacteria</taxon>
        <taxon>Pseudomonadati</taxon>
        <taxon>Pseudomonadota</taxon>
        <taxon>Gammaproteobacteria</taxon>
        <taxon>Alteromonadales</taxon>
        <taxon>Alteromonadaceae</taxon>
        <taxon>Paraglaciecola</taxon>
    </lineage>
</organism>
<name>K6Z348_9ALTE</name>
<evidence type="ECO:0000313" key="1">
    <source>
        <dbReference type="EMBL" id="GAC23423.1"/>
    </source>
</evidence>
<gene>
    <name evidence="1" type="ORF">GMES_1124</name>
</gene>
<evidence type="ECO:0000313" key="2">
    <source>
        <dbReference type="Proteomes" id="UP000006263"/>
    </source>
</evidence>
<comment type="caution">
    <text evidence="1">The sequence shown here is derived from an EMBL/GenBank/DDBJ whole genome shotgun (WGS) entry which is preliminary data.</text>
</comment>
<dbReference type="EMBL" id="BAEP01000023">
    <property type="protein sequence ID" value="GAC23423.1"/>
    <property type="molecule type" value="Genomic_DNA"/>
</dbReference>
<dbReference type="SUPFAM" id="SSF56935">
    <property type="entry name" value="Porins"/>
    <property type="match status" value="1"/>
</dbReference>
<proteinExistence type="predicted"/>
<dbReference type="AlphaFoldDB" id="K6Z348"/>
<dbReference type="Proteomes" id="UP000006263">
    <property type="component" value="Unassembled WGS sequence"/>
</dbReference>